<organism evidence="3 4">
    <name type="scientific">Massilia cavernae</name>
    <dbReference type="NCBI Taxonomy" id="2320864"/>
    <lineage>
        <taxon>Bacteria</taxon>
        <taxon>Pseudomonadati</taxon>
        <taxon>Pseudomonadota</taxon>
        <taxon>Betaproteobacteria</taxon>
        <taxon>Burkholderiales</taxon>
        <taxon>Oxalobacteraceae</taxon>
        <taxon>Telluria group</taxon>
        <taxon>Massilia</taxon>
    </lineage>
</organism>
<dbReference type="SMART" id="SM00331">
    <property type="entry name" value="PP2C_SIG"/>
    <property type="match status" value="1"/>
</dbReference>
<dbReference type="InterPro" id="IPR001932">
    <property type="entry name" value="PPM-type_phosphatase-like_dom"/>
</dbReference>
<dbReference type="OrthoDB" id="9801841at2"/>
<keyword evidence="4" id="KW-1185">Reference proteome</keyword>
<dbReference type="EMBL" id="QYUP01000121">
    <property type="protein sequence ID" value="RJG15019.1"/>
    <property type="molecule type" value="Genomic_DNA"/>
</dbReference>
<dbReference type="InterPro" id="IPR036457">
    <property type="entry name" value="PPM-type-like_dom_sf"/>
</dbReference>
<evidence type="ECO:0000259" key="2">
    <source>
        <dbReference type="PROSITE" id="PS51746"/>
    </source>
</evidence>
<dbReference type="AlphaFoldDB" id="A0A418XR57"/>
<reference evidence="3 4" key="1">
    <citation type="submission" date="2018-09" db="EMBL/GenBank/DDBJ databases">
        <authorList>
            <person name="Zhu H."/>
        </authorList>
    </citation>
    <scope>NUCLEOTIDE SEQUENCE [LARGE SCALE GENOMIC DNA]</scope>
    <source>
        <strain evidence="3 4">K1S02-61</strain>
    </source>
</reference>
<accession>A0A418XR57</accession>
<evidence type="ECO:0000256" key="1">
    <source>
        <dbReference type="SAM" id="MobiDB-lite"/>
    </source>
</evidence>
<dbReference type="Proteomes" id="UP000284006">
    <property type="component" value="Unassembled WGS sequence"/>
</dbReference>
<name>A0A418XR57_9BURK</name>
<gene>
    <name evidence="3" type="ORF">D3872_14960</name>
</gene>
<protein>
    <submittedName>
        <fullName evidence="3">Serine/threonine-protein phosphatase</fullName>
    </submittedName>
</protein>
<proteinExistence type="predicted"/>
<dbReference type="CDD" id="cd00143">
    <property type="entry name" value="PP2Cc"/>
    <property type="match status" value="1"/>
</dbReference>
<sequence>MARWPPRPAMNSRARSAPPSWPPTNMRWTASTRMPPMSELATAIVSLVSSSLCAQGMRETNQDAIGDAGKEGIACFVVADGAGGHVGGEVASRLAVESVLGSFAGNPAFGAAALRAMVEQAGERIVSDKQAAPGREDMSTTIAALLVDQQAGQAVWAHLGDTRVYLFRGGRLHSVSKDHSLTQQLIDAGYASTGQLRTHPQRNVLYAALGAGGDTSAAVSEETTVSPGDAFLLCSDGLWEWVHDDDMERTLQAALSPEDWLAALSRVAQSNAGATRKVRDNYSAYAVMVRGAPA</sequence>
<feature type="region of interest" description="Disordered" evidence="1">
    <location>
        <begin position="1"/>
        <end position="26"/>
    </location>
</feature>
<dbReference type="SUPFAM" id="SSF81606">
    <property type="entry name" value="PP2C-like"/>
    <property type="match status" value="1"/>
</dbReference>
<comment type="caution">
    <text evidence="3">The sequence shown here is derived from an EMBL/GenBank/DDBJ whole genome shotgun (WGS) entry which is preliminary data.</text>
</comment>
<dbReference type="Gene3D" id="3.60.40.10">
    <property type="entry name" value="PPM-type phosphatase domain"/>
    <property type="match status" value="1"/>
</dbReference>
<feature type="domain" description="PPM-type phosphatase" evidence="2">
    <location>
        <begin position="48"/>
        <end position="289"/>
    </location>
</feature>
<dbReference type="SMART" id="SM00332">
    <property type="entry name" value="PP2Cc"/>
    <property type="match status" value="1"/>
</dbReference>
<dbReference type="Pfam" id="PF13672">
    <property type="entry name" value="PP2C_2"/>
    <property type="match status" value="1"/>
</dbReference>
<evidence type="ECO:0000313" key="4">
    <source>
        <dbReference type="Proteomes" id="UP000284006"/>
    </source>
</evidence>
<dbReference type="PROSITE" id="PS51746">
    <property type="entry name" value="PPM_2"/>
    <property type="match status" value="1"/>
</dbReference>
<evidence type="ECO:0000313" key="3">
    <source>
        <dbReference type="EMBL" id="RJG15019.1"/>
    </source>
</evidence>